<comment type="caution">
    <text evidence="1">The sequence shown here is derived from an EMBL/GenBank/DDBJ whole genome shotgun (WGS) entry which is preliminary data.</text>
</comment>
<name>A0ACB8UBT6_9APHY</name>
<gene>
    <name evidence="1" type="ORF">BDY19DRAFT_885562</name>
</gene>
<accession>A0ACB8UBT6</accession>
<sequence length="189" mass="21055">MATKRDIDRIHGTWDQDPESLAFWANPPAERLQNIKLSWHQVVGVHSATVSMVKRQAFFLFDSVGIGKTAQSAAMTLMRPWLLSYQQTHNSLPPALGEFGSLFPLLKNPIQALQYDAKKCIDGQGNLRPKNLEGTLFAQPIGTLIFDEAHTLRNFNKLAKATKALAAKAEFSMWLTATPIVTRPEVRNG</sequence>
<keyword evidence="2" id="KW-1185">Reference proteome</keyword>
<dbReference type="Proteomes" id="UP001055072">
    <property type="component" value="Unassembled WGS sequence"/>
</dbReference>
<evidence type="ECO:0000313" key="2">
    <source>
        <dbReference type="Proteomes" id="UP001055072"/>
    </source>
</evidence>
<dbReference type="EMBL" id="MU274905">
    <property type="protein sequence ID" value="KAI0091817.1"/>
    <property type="molecule type" value="Genomic_DNA"/>
</dbReference>
<evidence type="ECO:0000313" key="1">
    <source>
        <dbReference type="EMBL" id="KAI0091817.1"/>
    </source>
</evidence>
<proteinExistence type="predicted"/>
<reference evidence="1" key="1">
    <citation type="journal article" date="2021" name="Environ. Microbiol.">
        <title>Gene family expansions and transcriptome signatures uncover fungal adaptations to wood decay.</title>
        <authorList>
            <person name="Hage H."/>
            <person name="Miyauchi S."/>
            <person name="Viragh M."/>
            <person name="Drula E."/>
            <person name="Min B."/>
            <person name="Chaduli D."/>
            <person name="Navarro D."/>
            <person name="Favel A."/>
            <person name="Norest M."/>
            <person name="Lesage-Meessen L."/>
            <person name="Balint B."/>
            <person name="Merenyi Z."/>
            <person name="de Eugenio L."/>
            <person name="Morin E."/>
            <person name="Martinez A.T."/>
            <person name="Baldrian P."/>
            <person name="Stursova M."/>
            <person name="Martinez M.J."/>
            <person name="Novotny C."/>
            <person name="Magnuson J.K."/>
            <person name="Spatafora J.W."/>
            <person name="Maurice S."/>
            <person name="Pangilinan J."/>
            <person name="Andreopoulos W."/>
            <person name="LaButti K."/>
            <person name="Hundley H."/>
            <person name="Na H."/>
            <person name="Kuo A."/>
            <person name="Barry K."/>
            <person name="Lipzen A."/>
            <person name="Henrissat B."/>
            <person name="Riley R."/>
            <person name="Ahrendt S."/>
            <person name="Nagy L.G."/>
            <person name="Grigoriev I.V."/>
            <person name="Martin F."/>
            <person name="Rosso M.N."/>
        </authorList>
    </citation>
    <scope>NUCLEOTIDE SEQUENCE</scope>
    <source>
        <strain evidence="1">CBS 384.51</strain>
    </source>
</reference>
<organism evidence="1 2">
    <name type="scientific">Irpex rosettiformis</name>
    <dbReference type="NCBI Taxonomy" id="378272"/>
    <lineage>
        <taxon>Eukaryota</taxon>
        <taxon>Fungi</taxon>
        <taxon>Dikarya</taxon>
        <taxon>Basidiomycota</taxon>
        <taxon>Agaricomycotina</taxon>
        <taxon>Agaricomycetes</taxon>
        <taxon>Polyporales</taxon>
        <taxon>Irpicaceae</taxon>
        <taxon>Irpex</taxon>
    </lineage>
</organism>
<protein>
    <submittedName>
        <fullName evidence="1">Uncharacterized protein</fullName>
    </submittedName>
</protein>